<sequence>LHLGFIQIREKLDDLKKRVNELNEKRELERKSRRNSPPPASSSRNDRRGDDKDKK</sequence>
<evidence type="ECO:0000313" key="3">
    <source>
        <dbReference type="Proteomes" id="UP000663866"/>
    </source>
</evidence>
<dbReference type="Proteomes" id="UP000663866">
    <property type="component" value="Unassembled WGS sequence"/>
</dbReference>
<proteinExistence type="predicted"/>
<reference evidence="2" key="1">
    <citation type="submission" date="2021-02" db="EMBL/GenBank/DDBJ databases">
        <authorList>
            <person name="Nowell W R."/>
        </authorList>
    </citation>
    <scope>NUCLEOTIDE SEQUENCE</scope>
</reference>
<feature type="non-terminal residue" evidence="2">
    <location>
        <position position="1"/>
    </location>
</feature>
<name>A0A821NN36_9BILA</name>
<feature type="region of interest" description="Disordered" evidence="1">
    <location>
        <begin position="22"/>
        <end position="55"/>
    </location>
</feature>
<protein>
    <submittedName>
        <fullName evidence="2">Uncharacterized protein</fullName>
    </submittedName>
</protein>
<gene>
    <name evidence="2" type="ORF">OVN521_LOCUS51459</name>
</gene>
<feature type="non-terminal residue" evidence="2">
    <location>
        <position position="55"/>
    </location>
</feature>
<evidence type="ECO:0000256" key="1">
    <source>
        <dbReference type="SAM" id="MobiDB-lite"/>
    </source>
</evidence>
<comment type="caution">
    <text evidence="2">The sequence shown here is derived from an EMBL/GenBank/DDBJ whole genome shotgun (WGS) entry which is preliminary data.</text>
</comment>
<organism evidence="2 3">
    <name type="scientific">Rotaria magnacalcarata</name>
    <dbReference type="NCBI Taxonomy" id="392030"/>
    <lineage>
        <taxon>Eukaryota</taxon>
        <taxon>Metazoa</taxon>
        <taxon>Spiralia</taxon>
        <taxon>Gnathifera</taxon>
        <taxon>Rotifera</taxon>
        <taxon>Eurotatoria</taxon>
        <taxon>Bdelloidea</taxon>
        <taxon>Philodinida</taxon>
        <taxon>Philodinidae</taxon>
        <taxon>Rotaria</taxon>
    </lineage>
</organism>
<dbReference type="EMBL" id="CAJOBG010124362">
    <property type="protein sequence ID" value="CAF4789805.1"/>
    <property type="molecule type" value="Genomic_DNA"/>
</dbReference>
<accession>A0A821NN36</accession>
<keyword evidence="3" id="KW-1185">Reference proteome</keyword>
<evidence type="ECO:0000313" key="2">
    <source>
        <dbReference type="EMBL" id="CAF4789805.1"/>
    </source>
</evidence>
<feature type="compositionally biased region" description="Basic and acidic residues" evidence="1">
    <location>
        <begin position="44"/>
        <end position="55"/>
    </location>
</feature>
<dbReference type="AlphaFoldDB" id="A0A821NN36"/>